<gene>
    <name evidence="2" type="ORF">F6B42_00030</name>
</gene>
<organism evidence="2 3">
    <name type="scientific">Microbacterium radiodurans</name>
    <dbReference type="NCBI Taxonomy" id="661398"/>
    <lineage>
        <taxon>Bacteria</taxon>
        <taxon>Bacillati</taxon>
        <taxon>Actinomycetota</taxon>
        <taxon>Actinomycetes</taxon>
        <taxon>Micrococcales</taxon>
        <taxon>Microbacteriaceae</taxon>
        <taxon>Microbacterium</taxon>
    </lineage>
</organism>
<keyword evidence="1" id="KW-0812">Transmembrane</keyword>
<dbReference type="OrthoDB" id="9812433at2"/>
<feature type="transmembrane region" description="Helical" evidence="1">
    <location>
        <begin position="108"/>
        <end position="127"/>
    </location>
</feature>
<feature type="transmembrane region" description="Helical" evidence="1">
    <location>
        <begin position="168"/>
        <end position="186"/>
    </location>
</feature>
<feature type="transmembrane region" description="Helical" evidence="1">
    <location>
        <begin position="80"/>
        <end position="101"/>
    </location>
</feature>
<accession>A0A5J5ISG7</accession>
<feature type="transmembrane region" description="Helical" evidence="1">
    <location>
        <begin position="12"/>
        <end position="31"/>
    </location>
</feature>
<protein>
    <recommendedName>
        <fullName evidence="4">Glycosyltransferase family 39 protein</fullName>
    </recommendedName>
</protein>
<reference evidence="3" key="1">
    <citation type="submission" date="2019-09" db="EMBL/GenBank/DDBJ databases">
        <title>Mumia zhuanghuii sp. nov. isolated from the intestinal contents of plateau pika (Ochotona curzoniae) in the Qinghai-Tibet plateau of China.</title>
        <authorList>
            <person name="Tian Z."/>
        </authorList>
    </citation>
    <scope>NUCLEOTIDE SEQUENCE [LARGE SCALE GENOMIC DNA]</scope>
    <source>
        <strain evidence="3">DSM 25564</strain>
    </source>
</reference>
<sequence>MRTPAGGASDAAAIGQLAIFVVSVALGYLVVLNRETIVPDHFYADGFFIQAIALGTADGDVKYTNTAAVYAALGLAENPLLASLLGYTAAVVVLAAVWVQLRHWPRGWAATATTALAVLLSAVYLGWYSKDVLVLAVAIVFLVARPGRIGWLVCLATSLAYAWLFRDYWFLVAALFAGISLVARGLTLARAILVALAATAAASIAIVVGLGASADAFRTGVNESRIGMDVGTIITPFVALPEPLGGIVNNVLTLVALWVPVPVALSGGAYYLAIAAIIFALWVLFASAVRRGLDARTARAVALVVSFVAVQAVFEPDYGSALRHLTPLLPLFVWVIWRSRGAARAVRVTEDSRAASAG</sequence>
<dbReference type="Proteomes" id="UP000327039">
    <property type="component" value="Unassembled WGS sequence"/>
</dbReference>
<feature type="transmembrane region" description="Helical" evidence="1">
    <location>
        <begin position="226"/>
        <end position="248"/>
    </location>
</feature>
<evidence type="ECO:0000313" key="3">
    <source>
        <dbReference type="Proteomes" id="UP000327039"/>
    </source>
</evidence>
<dbReference type="RefSeq" id="WP_150417572.1">
    <property type="nucleotide sequence ID" value="NZ_VYRZ01000001.1"/>
</dbReference>
<keyword evidence="1" id="KW-1133">Transmembrane helix</keyword>
<proteinExistence type="predicted"/>
<dbReference type="EMBL" id="VYRZ01000001">
    <property type="protein sequence ID" value="KAA9088943.1"/>
    <property type="molecule type" value="Genomic_DNA"/>
</dbReference>
<comment type="caution">
    <text evidence="2">The sequence shown here is derived from an EMBL/GenBank/DDBJ whole genome shotgun (WGS) entry which is preliminary data.</text>
</comment>
<name>A0A5J5ISG7_9MICO</name>
<keyword evidence="3" id="KW-1185">Reference proteome</keyword>
<feature type="transmembrane region" description="Helical" evidence="1">
    <location>
        <begin position="297"/>
        <end position="314"/>
    </location>
</feature>
<feature type="transmembrane region" description="Helical" evidence="1">
    <location>
        <begin position="133"/>
        <end position="156"/>
    </location>
</feature>
<evidence type="ECO:0000256" key="1">
    <source>
        <dbReference type="SAM" id="Phobius"/>
    </source>
</evidence>
<evidence type="ECO:0008006" key="4">
    <source>
        <dbReference type="Google" id="ProtNLM"/>
    </source>
</evidence>
<feature type="transmembrane region" description="Helical" evidence="1">
    <location>
        <begin position="192"/>
        <end position="214"/>
    </location>
</feature>
<feature type="transmembrane region" description="Helical" evidence="1">
    <location>
        <begin position="320"/>
        <end position="337"/>
    </location>
</feature>
<feature type="transmembrane region" description="Helical" evidence="1">
    <location>
        <begin position="268"/>
        <end position="285"/>
    </location>
</feature>
<dbReference type="AlphaFoldDB" id="A0A5J5ISG7"/>
<keyword evidence="1" id="KW-0472">Membrane</keyword>
<evidence type="ECO:0000313" key="2">
    <source>
        <dbReference type="EMBL" id="KAA9088943.1"/>
    </source>
</evidence>